<keyword evidence="1" id="KW-0812">Transmembrane</keyword>
<organism evidence="3 4">
    <name type="scientific">Paraburkholderia pallida</name>
    <dbReference type="NCBI Taxonomy" id="2547399"/>
    <lineage>
        <taxon>Bacteria</taxon>
        <taxon>Pseudomonadati</taxon>
        <taxon>Pseudomonadota</taxon>
        <taxon>Betaproteobacteria</taxon>
        <taxon>Burkholderiales</taxon>
        <taxon>Burkholderiaceae</taxon>
        <taxon>Paraburkholderia</taxon>
    </lineage>
</organism>
<feature type="transmembrane region" description="Helical" evidence="1">
    <location>
        <begin position="33"/>
        <end position="56"/>
    </location>
</feature>
<feature type="domain" description="Prepilin type IV endopeptidase peptidase" evidence="2">
    <location>
        <begin position="46"/>
        <end position="149"/>
    </location>
</feature>
<feature type="transmembrane region" description="Helical" evidence="1">
    <location>
        <begin position="178"/>
        <end position="199"/>
    </location>
</feature>
<proteinExistence type="predicted"/>
<keyword evidence="4" id="KW-1185">Reference proteome</keyword>
<evidence type="ECO:0000313" key="3">
    <source>
        <dbReference type="EMBL" id="QBR01249.1"/>
    </source>
</evidence>
<feature type="transmembrane region" description="Helical" evidence="1">
    <location>
        <begin position="125"/>
        <end position="158"/>
    </location>
</feature>
<sequence length="204" mass="20794">MRCGGARTYRRSASRELAARQRRPVLLASSLRLLSSVAMQLPACVLTIALLASLACFDVAQRRLPGRLVGAVALMYFIAAAFAKVSLLSIATHIGVALSAFLIGTALFAAGMLGGGDVKFAAAVFLWAGAKFAMAAFILISLAGLMVALVALGAGWLVRRAPAGALSGIASPWAASRGVPYGVAIAIGALPIVVARTLAGGMTL</sequence>
<dbReference type="GO" id="GO:0004190">
    <property type="term" value="F:aspartic-type endopeptidase activity"/>
    <property type="evidence" value="ECO:0007669"/>
    <property type="project" value="InterPro"/>
</dbReference>
<dbReference type="EMBL" id="CP038150">
    <property type="protein sequence ID" value="QBR01249.1"/>
    <property type="molecule type" value="Genomic_DNA"/>
</dbReference>
<accession>A0A4P7CY90</accession>
<dbReference type="KEGG" id="ppai:E1956_28990"/>
<dbReference type="AlphaFoldDB" id="A0A4P7CY90"/>
<protein>
    <submittedName>
        <fullName evidence="3">Peptidase A24A prepilin type IV</fullName>
    </submittedName>
</protein>
<keyword evidence="1" id="KW-1133">Transmembrane helix</keyword>
<name>A0A4P7CY90_9BURK</name>
<gene>
    <name evidence="3" type="ORF">E1956_28990</name>
</gene>
<dbReference type="Proteomes" id="UP000295727">
    <property type="component" value="Chromosome 3"/>
</dbReference>
<dbReference type="OrthoDB" id="9113591at2"/>
<dbReference type="Gene3D" id="1.20.120.1220">
    <property type="match status" value="1"/>
</dbReference>
<dbReference type="InterPro" id="IPR000045">
    <property type="entry name" value="Prepilin_IV_endopep_pep"/>
</dbReference>
<evidence type="ECO:0000259" key="2">
    <source>
        <dbReference type="Pfam" id="PF01478"/>
    </source>
</evidence>
<reference evidence="3 4" key="1">
    <citation type="submission" date="2019-03" db="EMBL/GenBank/DDBJ databases">
        <title>Paraburkholderia sp. 7MH5, isolated from subtropical forest soil.</title>
        <authorList>
            <person name="Gao Z.-H."/>
            <person name="Qiu L.-H."/>
        </authorList>
    </citation>
    <scope>NUCLEOTIDE SEQUENCE [LARGE SCALE GENOMIC DNA]</scope>
    <source>
        <strain evidence="3 4">7MH5</strain>
    </source>
</reference>
<keyword evidence="1" id="KW-0472">Membrane</keyword>
<feature type="transmembrane region" description="Helical" evidence="1">
    <location>
        <begin position="94"/>
        <end position="113"/>
    </location>
</feature>
<feature type="transmembrane region" description="Helical" evidence="1">
    <location>
        <begin position="68"/>
        <end position="88"/>
    </location>
</feature>
<evidence type="ECO:0000313" key="4">
    <source>
        <dbReference type="Proteomes" id="UP000295727"/>
    </source>
</evidence>
<dbReference type="GO" id="GO:0016020">
    <property type="term" value="C:membrane"/>
    <property type="evidence" value="ECO:0007669"/>
    <property type="project" value="InterPro"/>
</dbReference>
<dbReference type="Pfam" id="PF01478">
    <property type="entry name" value="Peptidase_A24"/>
    <property type="match status" value="1"/>
</dbReference>
<evidence type="ECO:0000256" key="1">
    <source>
        <dbReference type="SAM" id="Phobius"/>
    </source>
</evidence>